<evidence type="ECO:0000256" key="2">
    <source>
        <dbReference type="ARBA" id="ARBA00010613"/>
    </source>
</evidence>
<dbReference type="InterPro" id="IPR036526">
    <property type="entry name" value="C-N_Hydrolase_sf"/>
</dbReference>
<dbReference type="eggNOG" id="KOG0807">
    <property type="taxonomic scope" value="Eukaryota"/>
</dbReference>
<evidence type="ECO:0000313" key="6">
    <source>
        <dbReference type="EMBL" id="AOW07854.1"/>
    </source>
</evidence>
<accession>A0A1D8NQF4</accession>
<dbReference type="VEuPathDB" id="FungiDB:YALI1_F36733g"/>
<gene>
    <name evidence="7" type="ORF">B0I71DRAFT_136260</name>
    <name evidence="6" type="ORF">YALI1_F36733g</name>
</gene>
<organism evidence="6 8">
    <name type="scientific">Yarrowia lipolytica</name>
    <name type="common">Candida lipolytica</name>
    <dbReference type="NCBI Taxonomy" id="4952"/>
    <lineage>
        <taxon>Eukaryota</taxon>
        <taxon>Fungi</taxon>
        <taxon>Dikarya</taxon>
        <taxon>Ascomycota</taxon>
        <taxon>Saccharomycotina</taxon>
        <taxon>Dipodascomycetes</taxon>
        <taxon>Dipodascales</taxon>
        <taxon>Dipodascales incertae sedis</taxon>
        <taxon>Yarrowia</taxon>
    </lineage>
</organism>
<dbReference type="Proteomes" id="UP000182444">
    <property type="component" value="Chromosome 1F"/>
</dbReference>
<dbReference type="PANTHER" id="PTHR23088:SF27">
    <property type="entry name" value="DEAMINATED GLUTATHIONE AMIDASE"/>
    <property type="match status" value="1"/>
</dbReference>
<evidence type="ECO:0000313" key="9">
    <source>
        <dbReference type="Proteomes" id="UP000256601"/>
    </source>
</evidence>
<evidence type="ECO:0000256" key="1">
    <source>
        <dbReference type="ARBA" id="ARBA00004496"/>
    </source>
</evidence>
<reference evidence="6 8" key="1">
    <citation type="journal article" date="2016" name="PLoS ONE">
        <title>Sequence Assembly of Yarrowia lipolytica Strain W29/CLIB89 Shows Transposable Element Diversity.</title>
        <authorList>
            <person name="Magnan C."/>
            <person name="Yu J."/>
            <person name="Chang I."/>
            <person name="Jahn E."/>
            <person name="Kanomata Y."/>
            <person name="Wu J."/>
            <person name="Zeller M."/>
            <person name="Oakes M."/>
            <person name="Baldi P."/>
            <person name="Sandmeyer S."/>
        </authorList>
    </citation>
    <scope>NUCLEOTIDE SEQUENCE [LARGE SCALE GENOMIC DNA]</scope>
    <source>
        <strain evidence="6">CLIB89</strain>
        <strain evidence="8">CLIB89(W29)</strain>
    </source>
</reference>
<dbReference type="GeneID" id="2908785"/>
<dbReference type="SUPFAM" id="SSF56317">
    <property type="entry name" value="Carbon-nitrogen hydrolase"/>
    <property type="match status" value="1"/>
</dbReference>
<dbReference type="PROSITE" id="PS01227">
    <property type="entry name" value="UPF0012"/>
    <property type="match status" value="1"/>
</dbReference>
<dbReference type="FunFam" id="3.60.110.10:FF:000024">
    <property type="entry name" value="Deaminated glutathione amidase"/>
    <property type="match status" value="1"/>
</dbReference>
<dbReference type="Proteomes" id="UP000256601">
    <property type="component" value="Unassembled WGS sequence"/>
</dbReference>
<dbReference type="GO" id="GO:0005737">
    <property type="term" value="C:cytoplasm"/>
    <property type="evidence" value="ECO:0007669"/>
    <property type="project" value="UniProtKB-SubCell"/>
</dbReference>
<dbReference type="VEuPathDB" id="FungiDB:YALI0_F29139g"/>
<protein>
    <submittedName>
        <fullName evidence="7">Carbon-nitrogen hydrolase</fullName>
    </submittedName>
</protein>
<dbReference type="AlphaFoldDB" id="A0A1D8NQF4"/>
<name>A0A1D8NQF4_YARLL</name>
<proteinExistence type="inferred from homology"/>
<evidence type="ECO:0000256" key="3">
    <source>
        <dbReference type="ARBA" id="ARBA00022490"/>
    </source>
</evidence>
<dbReference type="EMBL" id="CP017558">
    <property type="protein sequence ID" value="AOW07854.1"/>
    <property type="molecule type" value="Genomic_DNA"/>
</dbReference>
<dbReference type="RefSeq" id="XP_506007.1">
    <property type="nucleotide sequence ID" value="XM_506007.1"/>
</dbReference>
<dbReference type="InterPro" id="IPR045254">
    <property type="entry name" value="Nit1/2_C-N_Hydrolase"/>
</dbReference>
<dbReference type="PROSITE" id="PS50263">
    <property type="entry name" value="CN_HYDROLASE"/>
    <property type="match status" value="1"/>
</dbReference>
<evidence type="ECO:0000259" key="5">
    <source>
        <dbReference type="PROSITE" id="PS50263"/>
    </source>
</evidence>
<reference evidence="7 9" key="2">
    <citation type="submission" date="2018-07" db="EMBL/GenBank/DDBJ databases">
        <title>Draft Genome Assemblies for Five Robust Yarrowia lipolytica Strains Exhibiting High Lipid Production and Pentose Sugar Utilization and Sugar Alcohol Secretion from Undetoxified Lignocellulosic Biomass Hydrolysates.</title>
        <authorList>
            <consortium name="DOE Joint Genome Institute"/>
            <person name="Walker C."/>
            <person name="Ryu S."/>
            <person name="Na H."/>
            <person name="Zane M."/>
            <person name="LaButti K."/>
            <person name="Lipzen A."/>
            <person name="Haridas S."/>
            <person name="Barry K."/>
            <person name="Grigoriev I.V."/>
            <person name="Quarterman J."/>
            <person name="Slininger P."/>
            <person name="Dien B."/>
            <person name="Trinh C.T."/>
        </authorList>
    </citation>
    <scope>NUCLEOTIDE SEQUENCE [LARGE SCALE GENOMIC DNA]</scope>
    <source>
        <strain evidence="7 9">YB392</strain>
    </source>
</reference>
<keyword evidence="4 7" id="KW-0378">Hydrolase</keyword>
<dbReference type="PANTHER" id="PTHR23088">
    <property type="entry name" value="NITRILASE-RELATED"/>
    <property type="match status" value="1"/>
</dbReference>
<dbReference type="EMBL" id="KZ859098">
    <property type="protein sequence ID" value="RDW23254.1"/>
    <property type="molecule type" value="Genomic_DNA"/>
</dbReference>
<dbReference type="Gene3D" id="3.60.110.10">
    <property type="entry name" value="Carbon-nitrogen hydrolase"/>
    <property type="match status" value="1"/>
</dbReference>
<comment type="subcellular location">
    <subcellularLocation>
        <location evidence="1">Cytoplasm</location>
    </subcellularLocation>
</comment>
<dbReference type="OMA" id="MRVAVCQ"/>
<evidence type="ECO:0000256" key="4">
    <source>
        <dbReference type="ARBA" id="ARBA00022801"/>
    </source>
</evidence>
<dbReference type="InterPro" id="IPR001110">
    <property type="entry name" value="UPF0012_CS"/>
</dbReference>
<dbReference type="KEGG" id="yli:2908785"/>
<sequence length="289" mass="31424">MTLAAVGQFCATNSLTHNASIVAGLVHRAAALGAQALFLPEASDYISGSPKEGLSLARNAENSPMIAAIREAQKEIKQSGMSGIEVSVGVHELSSSSDRVRNTLLWLDSNGDIVNRYQKVHLFDVEVPNGPILQESKSVEPGSELPKPFETPVGTVGPAICYDIRFPELALLLRKQGAQILQFPSAFTVRTGAAHWHVLARARAIDTQCYVMMPALVGKHTEDGKRESYGHAMIIDPWGTVLAEASDIDSSAAVIVADINLEQLKKVRTNMPLWDQRRNDVYSLLEVKK</sequence>
<dbReference type="OrthoDB" id="10250282at2759"/>
<keyword evidence="3" id="KW-0963">Cytoplasm</keyword>
<comment type="similarity">
    <text evidence="2">Belongs to the carbon-nitrogen hydrolase superfamily. NIT1/NIT2 family.</text>
</comment>
<dbReference type="CDD" id="cd07572">
    <property type="entry name" value="nit"/>
    <property type="match status" value="1"/>
</dbReference>
<dbReference type="GO" id="GO:0016811">
    <property type="term" value="F:hydrolase activity, acting on carbon-nitrogen (but not peptide) bonds, in linear amides"/>
    <property type="evidence" value="ECO:0007669"/>
    <property type="project" value="InterPro"/>
</dbReference>
<dbReference type="Pfam" id="PF00795">
    <property type="entry name" value="CN_hydrolase"/>
    <property type="match status" value="1"/>
</dbReference>
<evidence type="ECO:0000313" key="8">
    <source>
        <dbReference type="Proteomes" id="UP000182444"/>
    </source>
</evidence>
<dbReference type="InterPro" id="IPR003010">
    <property type="entry name" value="C-N_Hydrolase"/>
</dbReference>
<evidence type="ECO:0000313" key="7">
    <source>
        <dbReference type="EMBL" id="RDW23254.1"/>
    </source>
</evidence>
<feature type="domain" description="CN hydrolase" evidence="5">
    <location>
        <begin position="1"/>
        <end position="261"/>
    </location>
</feature>